<protein>
    <submittedName>
        <fullName evidence="6">AraC-type DNA-binding protein</fullName>
    </submittedName>
</protein>
<sequence>MESWEMLIDFGLIAGMFFIFLLIFFLIKSGKDITRILLIVLFSNALFFLFYYYGYLHRSRLIGAIAVFFGHGVGYLLGPVLLFLLKSLVLPQKKIILPLLKNLVPFFVVFVCFNIPLSVAMATDYLTPFHHFYIRIEPYFNLLENGFLATYIIITLNFFAKLKSVFKENYSILEKNDLNWYRQLIIGLFIIITIDSFCTIYEMFFPEIPWNIGTVIAFLFVGFYLYLGYKGMFQSRILMPDFLLQKIENDNTINSDDHLNNEIDQIAENPEKNSSIKQLDIFSKEEIDSIKEKLNRVLEIDKIFLNDELNLTDLSDSIGISNKKLSELLNQHLNTNFYNLINDHRIAEVIKKFEEGDTSKFTIMSIANDCGFQSKASFYRIFKQKTGVSPSEFIKNKKIKKEAV</sequence>
<dbReference type="Proteomes" id="UP000199203">
    <property type="component" value="Unassembled WGS sequence"/>
</dbReference>
<dbReference type="PANTHER" id="PTHR43280">
    <property type="entry name" value="ARAC-FAMILY TRANSCRIPTIONAL REGULATOR"/>
    <property type="match status" value="1"/>
</dbReference>
<gene>
    <name evidence="6" type="ORF">SAMN05421825_1879</name>
</gene>
<keyword evidence="4" id="KW-1133">Transmembrane helix</keyword>
<feature type="transmembrane region" description="Helical" evidence="4">
    <location>
        <begin position="61"/>
        <end position="85"/>
    </location>
</feature>
<evidence type="ECO:0000256" key="4">
    <source>
        <dbReference type="SAM" id="Phobius"/>
    </source>
</evidence>
<reference evidence="7" key="1">
    <citation type="submission" date="2016-10" db="EMBL/GenBank/DDBJ databases">
        <authorList>
            <person name="Varghese N."/>
            <person name="Submissions S."/>
        </authorList>
    </citation>
    <scope>NUCLEOTIDE SEQUENCE [LARGE SCALE GENOMIC DNA]</scope>
    <source>
        <strain evidence="7">DSM 19684</strain>
    </source>
</reference>
<evidence type="ECO:0000256" key="1">
    <source>
        <dbReference type="ARBA" id="ARBA00023015"/>
    </source>
</evidence>
<keyword evidence="7" id="KW-1185">Reference proteome</keyword>
<dbReference type="PANTHER" id="PTHR43280:SF29">
    <property type="entry name" value="ARAC-FAMILY TRANSCRIPTIONAL REGULATOR"/>
    <property type="match status" value="1"/>
</dbReference>
<dbReference type="SMART" id="SM00342">
    <property type="entry name" value="HTH_ARAC"/>
    <property type="match status" value="1"/>
</dbReference>
<dbReference type="PRINTS" id="PR00032">
    <property type="entry name" value="HTHARAC"/>
</dbReference>
<feature type="transmembrane region" description="Helical" evidence="4">
    <location>
        <begin position="36"/>
        <end position="55"/>
    </location>
</feature>
<dbReference type="InterPro" id="IPR020449">
    <property type="entry name" value="Tscrpt_reg_AraC-type_HTH"/>
</dbReference>
<evidence type="ECO:0000256" key="2">
    <source>
        <dbReference type="ARBA" id="ARBA00023125"/>
    </source>
</evidence>
<dbReference type="PROSITE" id="PS01124">
    <property type="entry name" value="HTH_ARAC_FAMILY_2"/>
    <property type="match status" value="1"/>
</dbReference>
<evidence type="ECO:0000259" key="5">
    <source>
        <dbReference type="PROSITE" id="PS01124"/>
    </source>
</evidence>
<dbReference type="GO" id="GO:0003700">
    <property type="term" value="F:DNA-binding transcription factor activity"/>
    <property type="evidence" value="ECO:0007669"/>
    <property type="project" value="InterPro"/>
</dbReference>
<dbReference type="STRING" id="454006.SAMN05421825_1879"/>
<feature type="domain" description="HTH araC/xylS-type" evidence="5">
    <location>
        <begin position="295"/>
        <end position="396"/>
    </location>
</feature>
<dbReference type="EMBL" id="FNBH01000002">
    <property type="protein sequence ID" value="SDF68421.1"/>
    <property type="molecule type" value="Genomic_DNA"/>
</dbReference>
<keyword evidence="3" id="KW-0804">Transcription</keyword>
<dbReference type="InterPro" id="IPR009057">
    <property type="entry name" value="Homeodomain-like_sf"/>
</dbReference>
<accession>A0A1G7N3A5</accession>
<feature type="transmembrane region" description="Helical" evidence="4">
    <location>
        <begin position="139"/>
        <end position="159"/>
    </location>
</feature>
<evidence type="ECO:0000313" key="7">
    <source>
        <dbReference type="Proteomes" id="UP000199203"/>
    </source>
</evidence>
<dbReference type="SUPFAM" id="SSF46689">
    <property type="entry name" value="Homeodomain-like"/>
    <property type="match status" value="1"/>
</dbReference>
<name>A0A1G7N3A5_9FLAO</name>
<dbReference type="Gene3D" id="1.10.10.60">
    <property type="entry name" value="Homeodomain-like"/>
    <property type="match status" value="1"/>
</dbReference>
<proteinExistence type="predicted"/>
<keyword evidence="4" id="KW-0812">Transmembrane</keyword>
<dbReference type="AlphaFoldDB" id="A0A1G7N3A5"/>
<feature type="transmembrane region" description="Helical" evidence="4">
    <location>
        <begin position="180"/>
        <end position="204"/>
    </location>
</feature>
<evidence type="ECO:0000313" key="6">
    <source>
        <dbReference type="EMBL" id="SDF68421.1"/>
    </source>
</evidence>
<feature type="transmembrane region" description="Helical" evidence="4">
    <location>
        <begin position="6"/>
        <end position="27"/>
    </location>
</feature>
<evidence type="ECO:0000256" key="3">
    <source>
        <dbReference type="ARBA" id="ARBA00023163"/>
    </source>
</evidence>
<feature type="transmembrane region" description="Helical" evidence="4">
    <location>
        <begin position="106"/>
        <end position="127"/>
    </location>
</feature>
<dbReference type="OrthoDB" id="1222071at2"/>
<dbReference type="InterPro" id="IPR018060">
    <property type="entry name" value="HTH_AraC"/>
</dbReference>
<dbReference type="GO" id="GO:0043565">
    <property type="term" value="F:sequence-specific DNA binding"/>
    <property type="evidence" value="ECO:0007669"/>
    <property type="project" value="InterPro"/>
</dbReference>
<keyword evidence="2 6" id="KW-0238">DNA-binding</keyword>
<dbReference type="Pfam" id="PF12833">
    <property type="entry name" value="HTH_18"/>
    <property type="match status" value="1"/>
</dbReference>
<feature type="transmembrane region" description="Helical" evidence="4">
    <location>
        <begin position="210"/>
        <end position="229"/>
    </location>
</feature>
<keyword evidence="4" id="KW-0472">Membrane</keyword>
<keyword evidence="1" id="KW-0805">Transcription regulation</keyword>
<organism evidence="6 7">
    <name type="scientific">Epilithonimonas hungarica</name>
    <dbReference type="NCBI Taxonomy" id="454006"/>
    <lineage>
        <taxon>Bacteria</taxon>
        <taxon>Pseudomonadati</taxon>
        <taxon>Bacteroidota</taxon>
        <taxon>Flavobacteriia</taxon>
        <taxon>Flavobacteriales</taxon>
        <taxon>Weeksellaceae</taxon>
        <taxon>Chryseobacterium group</taxon>
        <taxon>Epilithonimonas</taxon>
    </lineage>
</organism>